<evidence type="ECO:0000313" key="2">
    <source>
        <dbReference type="Proteomes" id="UP000094969"/>
    </source>
</evidence>
<sequence length="70" mass="7659">MPASIRTARCERLGRERSADAYPSIAISALSARMVSKRLLRECRTLLEEGVENVLLLVDAVRIAVFVGGT</sequence>
<reference evidence="1 2" key="1">
    <citation type="journal article" date="2015" name="Antonie Van Leeuwenhoek">
        <title>Bosea vaviloviae sp. nov., a new species of slow-growing rhizobia isolated from nodules of the relict species Vavilovia formosa (Stev.) Fed.</title>
        <authorList>
            <person name="Safronova V.I."/>
            <person name="Kuznetsova I.G."/>
            <person name="Sazanova A.L."/>
            <person name="Kimeklis A.K."/>
            <person name="Belimov A.A."/>
            <person name="Andronov E.E."/>
            <person name="Pinaev A.G."/>
            <person name="Chizhevskaya E.P."/>
            <person name="Pukhaev A.R."/>
            <person name="Popov K.P."/>
            <person name="Willems A."/>
            <person name="Tikhonovich I.A."/>
        </authorList>
    </citation>
    <scope>NUCLEOTIDE SEQUENCE [LARGE SCALE GENOMIC DNA]</scope>
    <source>
        <strain evidence="1 2">Vaf18</strain>
    </source>
</reference>
<organism evidence="1 2">
    <name type="scientific">Bosea vaviloviae</name>
    <dbReference type="NCBI Taxonomy" id="1526658"/>
    <lineage>
        <taxon>Bacteria</taxon>
        <taxon>Pseudomonadati</taxon>
        <taxon>Pseudomonadota</taxon>
        <taxon>Alphaproteobacteria</taxon>
        <taxon>Hyphomicrobiales</taxon>
        <taxon>Boseaceae</taxon>
        <taxon>Bosea</taxon>
    </lineage>
</organism>
<dbReference type="KEGG" id="bvv:BHK69_18595"/>
<protein>
    <submittedName>
        <fullName evidence="1">Uncharacterized protein</fullName>
    </submittedName>
</protein>
<dbReference type="EMBL" id="CP017147">
    <property type="protein sequence ID" value="AOO82182.1"/>
    <property type="molecule type" value="Genomic_DNA"/>
</dbReference>
<dbReference type="Proteomes" id="UP000094969">
    <property type="component" value="Chromosome"/>
</dbReference>
<proteinExistence type="predicted"/>
<accession>A0A1D7U4C0</accession>
<gene>
    <name evidence="1" type="ORF">BHK69_18595</name>
</gene>
<name>A0A1D7U4C0_9HYPH</name>
<evidence type="ECO:0000313" key="1">
    <source>
        <dbReference type="EMBL" id="AOO82182.1"/>
    </source>
</evidence>
<keyword evidence="2" id="KW-1185">Reference proteome</keyword>
<dbReference type="AlphaFoldDB" id="A0A1D7U4C0"/>